<organism evidence="2 3">
    <name type="scientific">Olsenella profusa F0195</name>
    <dbReference type="NCBI Taxonomy" id="1125712"/>
    <lineage>
        <taxon>Bacteria</taxon>
        <taxon>Bacillati</taxon>
        <taxon>Actinomycetota</taxon>
        <taxon>Coriobacteriia</taxon>
        <taxon>Coriobacteriales</taxon>
        <taxon>Atopobiaceae</taxon>
        <taxon>Olsenella</taxon>
    </lineage>
</organism>
<protein>
    <submittedName>
        <fullName evidence="2">Uncharacterized protein</fullName>
    </submittedName>
</protein>
<accession>U2V3B0</accession>
<evidence type="ECO:0000256" key="1">
    <source>
        <dbReference type="SAM" id="Phobius"/>
    </source>
</evidence>
<evidence type="ECO:0000313" key="3">
    <source>
        <dbReference type="Proteomes" id="UP000016638"/>
    </source>
</evidence>
<feature type="transmembrane region" description="Helical" evidence="1">
    <location>
        <begin position="149"/>
        <end position="169"/>
    </location>
</feature>
<dbReference type="Pfam" id="PF09997">
    <property type="entry name" value="DUF2238"/>
    <property type="match status" value="1"/>
</dbReference>
<dbReference type="InterPro" id="IPR014509">
    <property type="entry name" value="YjdF-like"/>
</dbReference>
<feature type="transmembrane region" description="Helical" evidence="1">
    <location>
        <begin position="117"/>
        <end position="137"/>
    </location>
</feature>
<dbReference type="Proteomes" id="UP000016638">
    <property type="component" value="Unassembled WGS sequence"/>
</dbReference>
<proteinExistence type="predicted"/>
<dbReference type="AlphaFoldDB" id="U2V3B0"/>
<name>U2V3B0_9ACTN</name>
<feature type="transmembrane region" description="Helical" evidence="1">
    <location>
        <begin position="240"/>
        <end position="258"/>
    </location>
</feature>
<keyword evidence="1" id="KW-1133">Transmembrane helix</keyword>
<feature type="transmembrane region" description="Helical" evidence="1">
    <location>
        <begin position="91"/>
        <end position="111"/>
    </location>
</feature>
<dbReference type="eggNOG" id="COG2865">
    <property type="taxonomic scope" value="Bacteria"/>
</dbReference>
<keyword evidence="1" id="KW-0472">Membrane</keyword>
<feature type="transmembrane region" description="Helical" evidence="1">
    <location>
        <begin position="58"/>
        <end position="79"/>
    </location>
</feature>
<keyword evidence="3" id="KW-1185">Reference proteome</keyword>
<keyword evidence="1" id="KW-0812">Transmembrane</keyword>
<dbReference type="EMBL" id="AWEZ01000020">
    <property type="protein sequence ID" value="ERL09827.1"/>
    <property type="molecule type" value="Genomic_DNA"/>
</dbReference>
<dbReference type="PATRIC" id="fig|1125712.3.peg.559"/>
<dbReference type="OrthoDB" id="4966203at2"/>
<reference evidence="2 3" key="1">
    <citation type="submission" date="2013-08" db="EMBL/GenBank/DDBJ databases">
        <authorList>
            <person name="Durkin A.S."/>
            <person name="Haft D.R."/>
            <person name="McCorrison J."/>
            <person name="Torralba M."/>
            <person name="Gillis M."/>
            <person name="Haft D.H."/>
            <person name="Methe B."/>
            <person name="Sutton G."/>
            <person name="Nelson K.E."/>
        </authorList>
    </citation>
    <scope>NUCLEOTIDE SEQUENCE [LARGE SCALE GENOMIC DNA]</scope>
    <source>
        <strain evidence="2 3">F0195</strain>
    </source>
</reference>
<dbReference type="STRING" id="1125712.HMPREF1316_1497"/>
<evidence type="ECO:0000313" key="2">
    <source>
        <dbReference type="EMBL" id="ERL09827.1"/>
    </source>
</evidence>
<comment type="caution">
    <text evidence="2">The sequence shown here is derived from an EMBL/GenBank/DDBJ whole genome shotgun (WGS) entry which is preliminary data.</text>
</comment>
<dbReference type="RefSeq" id="WP_021725455.1">
    <property type="nucleotide sequence ID" value="NZ_AWEZ01000020.1"/>
</dbReference>
<gene>
    <name evidence="2" type="ORF">HMPREF1316_1497</name>
</gene>
<sequence>MTRHTTPKRTTNFNVRYFFRNLNDQIRTDRRTFILYTILRALVMITLVRSIMIGSIESAALCVFSLVLFLLPALAETQLRIEIPPLFEGMIYLFIFAAEILGEVNHYYVLIPGWDSMLHTINGFLCAAVGFSLVDLLNRHSPGLELSPLYLALVAFCFSMTIGVLWEFVEFAVDQTLLLDMQKDFVIQAFGSVMLDPTQSPHSVLASGIVRTTIECADGQSFVINGGYLDIGLIDTMKDLFVNFVGAAVCSTAGFLYTSGRAKGTLVRGFLIHRPGDTSLATISHDEREEAHPLEPHAR</sequence>